<dbReference type="PANTHER" id="PTHR12560">
    <property type="entry name" value="LONGEVITY ASSURANCE FACTOR 1 LAG1"/>
    <property type="match status" value="1"/>
</dbReference>
<protein>
    <submittedName>
        <fullName evidence="10">Sphingosine N-acyltransferase lag1</fullName>
    </submittedName>
</protein>
<dbReference type="EMBL" id="DF836762">
    <property type="protein sequence ID" value="GAN11107.1"/>
    <property type="molecule type" value="Genomic_DNA"/>
</dbReference>
<evidence type="ECO:0000256" key="4">
    <source>
        <dbReference type="ARBA" id="ARBA00022989"/>
    </source>
</evidence>
<feature type="transmembrane region" description="Helical" evidence="8">
    <location>
        <begin position="62"/>
        <end position="82"/>
    </location>
</feature>
<name>A0A0C9N4V8_9FUNG</name>
<dbReference type="SMART" id="SM00724">
    <property type="entry name" value="TLC"/>
    <property type="match status" value="1"/>
</dbReference>
<evidence type="ECO:0000256" key="2">
    <source>
        <dbReference type="ARBA" id="ARBA00009808"/>
    </source>
</evidence>
<keyword evidence="11" id="KW-1185">Reference proteome</keyword>
<dbReference type="GO" id="GO:0050291">
    <property type="term" value="F:sphingosine N-acyltransferase activity"/>
    <property type="evidence" value="ECO:0007669"/>
    <property type="project" value="InterPro"/>
</dbReference>
<dbReference type="PIRSF" id="PIRSF005225">
    <property type="entry name" value="LAG1_LAC1"/>
    <property type="match status" value="1"/>
</dbReference>
<keyword evidence="10" id="KW-0012">Acyltransferase</keyword>
<evidence type="ECO:0000256" key="5">
    <source>
        <dbReference type="ARBA" id="ARBA00023136"/>
    </source>
</evidence>
<dbReference type="STRING" id="91626.A0A0C9N4V8"/>
<feature type="transmembrane region" description="Helical" evidence="8">
    <location>
        <begin position="24"/>
        <end position="42"/>
    </location>
</feature>
<feature type="transmembrane region" description="Helical" evidence="8">
    <location>
        <begin position="273"/>
        <end position="292"/>
    </location>
</feature>
<keyword evidence="5 6" id="KW-0472">Membrane</keyword>
<accession>A0A0C9N4V8</accession>
<comment type="subcellular location">
    <subcellularLocation>
        <location evidence="1">Membrane</location>
        <topology evidence="1">Multi-pass membrane protein</topology>
    </subcellularLocation>
</comment>
<feature type="transmembrane region" description="Helical" evidence="8">
    <location>
        <begin position="176"/>
        <end position="198"/>
    </location>
</feature>
<evidence type="ECO:0000256" key="8">
    <source>
        <dbReference type="SAM" id="Phobius"/>
    </source>
</evidence>
<dbReference type="PROSITE" id="PS50922">
    <property type="entry name" value="TLC"/>
    <property type="match status" value="1"/>
</dbReference>
<proteinExistence type="inferred from homology"/>
<evidence type="ECO:0000313" key="10">
    <source>
        <dbReference type="EMBL" id="GAN11107.1"/>
    </source>
</evidence>
<keyword evidence="10" id="KW-0808">Transferase</keyword>
<dbReference type="PANTHER" id="PTHR12560:SF0">
    <property type="entry name" value="LD18904P"/>
    <property type="match status" value="1"/>
</dbReference>
<feature type="transmembrane region" description="Helical" evidence="8">
    <location>
        <begin position="213"/>
        <end position="233"/>
    </location>
</feature>
<feature type="transmembrane region" description="Helical" evidence="8">
    <location>
        <begin position="140"/>
        <end position="156"/>
    </location>
</feature>
<evidence type="ECO:0000256" key="1">
    <source>
        <dbReference type="ARBA" id="ARBA00004141"/>
    </source>
</evidence>
<dbReference type="Pfam" id="PF03798">
    <property type="entry name" value="TRAM_LAG1_CLN8"/>
    <property type="match status" value="1"/>
</dbReference>
<keyword evidence="3 6" id="KW-0812">Transmembrane</keyword>
<evidence type="ECO:0000256" key="3">
    <source>
        <dbReference type="ARBA" id="ARBA00022692"/>
    </source>
</evidence>
<evidence type="ECO:0000313" key="11">
    <source>
        <dbReference type="Proteomes" id="UP000053815"/>
    </source>
</evidence>
<dbReference type="OrthoDB" id="537032at2759"/>
<feature type="region of interest" description="Disordered" evidence="7">
    <location>
        <begin position="310"/>
        <end position="358"/>
    </location>
</feature>
<dbReference type="Proteomes" id="UP000053815">
    <property type="component" value="Unassembled WGS sequence"/>
</dbReference>
<organism evidence="10">
    <name type="scientific">Mucor ambiguus</name>
    <dbReference type="NCBI Taxonomy" id="91626"/>
    <lineage>
        <taxon>Eukaryota</taxon>
        <taxon>Fungi</taxon>
        <taxon>Fungi incertae sedis</taxon>
        <taxon>Mucoromycota</taxon>
        <taxon>Mucoromycotina</taxon>
        <taxon>Mucoromycetes</taxon>
        <taxon>Mucorales</taxon>
        <taxon>Mucorineae</taxon>
        <taxon>Mucoraceae</taxon>
        <taxon>Mucor</taxon>
    </lineage>
</organism>
<keyword evidence="4 8" id="KW-1133">Transmembrane helix</keyword>
<evidence type="ECO:0000259" key="9">
    <source>
        <dbReference type="PROSITE" id="PS50922"/>
    </source>
</evidence>
<dbReference type="GO" id="GO:0046513">
    <property type="term" value="P:ceramide biosynthetic process"/>
    <property type="evidence" value="ECO:0007669"/>
    <property type="project" value="InterPro"/>
</dbReference>
<dbReference type="GO" id="GO:0016020">
    <property type="term" value="C:membrane"/>
    <property type="evidence" value="ECO:0007669"/>
    <property type="project" value="UniProtKB-SubCell"/>
</dbReference>
<sequence>MTDSCIVSSDRKLANFFNRHQIDIPVKIILPILIGHFLHLNICDRFIYISGRLPNGLYKKSLWDIAFLFFYFLVFTFLRAAAMEYVLKPVSMYLRVPLGKKLRFAEQSWLAIFYNSSTWNDTSYFWRNYPVWQMKGYFKYYYLLQFAFWIQQPFVLQIEAPRKDYTEYMIHHINTLLLISLSYCCNFTGVGNAVFVSMDLPDVLLCLAKTLHYLGYGLICDATFLAMVISWMYTRVYYYGRIIYSTYTETDVYVPQFKLDPVNGFWFPHFVKYIILVLMLGLYILILFWTLMICKVVYRLVSNTGITDVRSDDEDESDETEHTTPAKKVSNNLLAPPPIKRKRALSKSEQIRNYAARR</sequence>
<reference evidence="10" key="1">
    <citation type="submission" date="2014-09" db="EMBL/GenBank/DDBJ databases">
        <title>Draft genome sequence of an oleaginous Mucoromycotina fungus Mucor ambiguus NBRC6742.</title>
        <authorList>
            <person name="Takeda I."/>
            <person name="Yamane N."/>
            <person name="Morita T."/>
            <person name="Tamano K."/>
            <person name="Machida M."/>
            <person name="Baker S."/>
            <person name="Koike H."/>
        </authorList>
    </citation>
    <scope>NUCLEOTIDE SEQUENCE</scope>
    <source>
        <strain evidence="10">NBRC 6742</strain>
    </source>
</reference>
<dbReference type="AlphaFoldDB" id="A0A0C9N4V8"/>
<dbReference type="InterPro" id="IPR016439">
    <property type="entry name" value="Lag1/Lac1-like"/>
</dbReference>
<feature type="domain" description="TLC" evidence="9">
    <location>
        <begin position="93"/>
        <end position="302"/>
    </location>
</feature>
<dbReference type="InterPro" id="IPR006634">
    <property type="entry name" value="TLC-dom"/>
</dbReference>
<comment type="similarity">
    <text evidence="2">Belongs to the sphingosine N-acyltransferase family.</text>
</comment>
<evidence type="ECO:0000256" key="6">
    <source>
        <dbReference type="PROSITE-ProRule" id="PRU00205"/>
    </source>
</evidence>
<gene>
    <name evidence="10" type="ORF">MAM1_0473c10664</name>
</gene>
<evidence type="ECO:0000256" key="7">
    <source>
        <dbReference type="SAM" id="MobiDB-lite"/>
    </source>
</evidence>